<gene>
    <name evidence="2" type="ORF">ALC60_01547</name>
</gene>
<feature type="compositionally biased region" description="Low complexity" evidence="1">
    <location>
        <begin position="381"/>
        <end position="419"/>
    </location>
</feature>
<accession>A0A151XGJ5</accession>
<dbReference type="PANTHER" id="PTHR33223:SF6">
    <property type="entry name" value="CCHC-TYPE DOMAIN-CONTAINING PROTEIN"/>
    <property type="match status" value="1"/>
</dbReference>
<evidence type="ECO:0000313" key="2">
    <source>
        <dbReference type="EMBL" id="KYQ59431.1"/>
    </source>
</evidence>
<feature type="region of interest" description="Disordered" evidence="1">
    <location>
        <begin position="373"/>
        <end position="419"/>
    </location>
</feature>
<protein>
    <submittedName>
        <fullName evidence="2">Uncharacterized protein</fullName>
    </submittedName>
</protein>
<reference evidence="2 3" key="1">
    <citation type="submission" date="2015-09" db="EMBL/GenBank/DDBJ databases">
        <title>Trachymyrmex zeteki WGS genome.</title>
        <authorList>
            <person name="Nygaard S."/>
            <person name="Hu H."/>
            <person name="Boomsma J."/>
            <person name="Zhang G."/>
        </authorList>
    </citation>
    <scope>NUCLEOTIDE SEQUENCE [LARGE SCALE GENOMIC DNA]</scope>
    <source>
        <strain evidence="2">Tzet28-1</strain>
        <tissue evidence="2">Whole body</tissue>
    </source>
</reference>
<keyword evidence="3" id="KW-1185">Reference proteome</keyword>
<feature type="region of interest" description="Disordered" evidence="1">
    <location>
        <begin position="314"/>
        <end position="350"/>
    </location>
</feature>
<name>A0A151XGJ5_9HYME</name>
<dbReference type="Proteomes" id="UP000075809">
    <property type="component" value="Unassembled WGS sequence"/>
</dbReference>
<dbReference type="PANTHER" id="PTHR33223">
    <property type="entry name" value="CCHC-TYPE DOMAIN-CONTAINING PROTEIN"/>
    <property type="match status" value="1"/>
</dbReference>
<dbReference type="AlphaFoldDB" id="A0A151XGJ5"/>
<dbReference type="STRING" id="64791.A0A151XGJ5"/>
<sequence>MDRSRLDQLSFEELKNEALSYGLVPASSCEQLIDQIMSHLERNGPVSDFGIMLPDGTSSCNTRATVQPQQSSDIPSARSTLLVADPSMQQMFGFFSELMKQQSDLMQQVTNLIAATRISNTNPQIVSSSDSSGAAILNQRPVLASVPVAQAVNLLASQLPSFSGSEDENIDIWIEKVERVSRIHDVSDQVTLLAASSKLNKSAKDWLDLNSGTVNDSWFNLKQAISQRFKRDIPFRVTFQKVESRKWNFSKESFQDYAMQKLKLLQNIRLPEKQSIDFLISGIGSPSLRASATLIQAETIDQFLDKMHSLTLAFGDPSKKTPPVPVKPVNSKDYPKKEETTCKTSPPSDSSKELFCVYCRTKSHTRDNCSRLKKKEQNFPGNSSGNSSAVASIEETSSSQSSETSQSFQSLQPIQSSQSSHSPTVAFVDIGSPYRISDNIVKVTAINETNCSLDALIDTGSAVSFIRPSIFSNLINQPLNQLKAPSRYDQRNNTDADLVKFLNEIVGVEIDFSLEREKDRELALNVAEKIKSYNKLYYDKHHRKPMSYKPGDLVMIRDVSIKAGECKKLKPDFKGPFRVTKVLDKNRYVVQDIPGSSITSRPYNSILSPDRLKLWIKAFPNHNPDVQVKVQYV</sequence>
<evidence type="ECO:0000313" key="3">
    <source>
        <dbReference type="Proteomes" id="UP000075809"/>
    </source>
</evidence>
<organism evidence="2 3">
    <name type="scientific">Mycetomoellerius zeteki</name>
    <dbReference type="NCBI Taxonomy" id="64791"/>
    <lineage>
        <taxon>Eukaryota</taxon>
        <taxon>Metazoa</taxon>
        <taxon>Ecdysozoa</taxon>
        <taxon>Arthropoda</taxon>
        <taxon>Hexapoda</taxon>
        <taxon>Insecta</taxon>
        <taxon>Pterygota</taxon>
        <taxon>Neoptera</taxon>
        <taxon>Endopterygota</taxon>
        <taxon>Hymenoptera</taxon>
        <taxon>Apocrita</taxon>
        <taxon>Aculeata</taxon>
        <taxon>Formicoidea</taxon>
        <taxon>Formicidae</taxon>
        <taxon>Myrmicinae</taxon>
        <taxon>Mycetomoellerius</taxon>
    </lineage>
</organism>
<proteinExistence type="predicted"/>
<dbReference type="EMBL" id="KQ982171">
    <property type="protein sequence ID" value="KYQ59431.1"/>
    <property type="molecule type" value="Genomic_DNA"/>
</dbReference>
<evidence type="ECO:0000256" key="1">
    <source>
        <dbReference type="SAM" id="MobiDB-lite"/>
    </source>
</evidence>